<organism evidence="3 4">
    <name type="scientific">Actinocorallia herbida</name>
    <dbReference type="NCBI Taxonomy" id="58109"/>
    <lineage>
        <taxon>Bacteria</taxon>
        <taxon>Bacillati</taxon>
        <taxon>Actinomycetota</taxon>
        <taxon>Actinomycetes</taxon>
        <taxon>Streptosporangiales</taxon>
        <taxon>Thermomonosporaceae</taxon>
        <taxon>Actinocorallia</taxon>
    </lineage>
</organism>
<dbReference type="InterPro" id="IPR051448">
    <property type="entry name" value="CdaR-like_regulators"/>
</dbReference>
<dbReference type="InterPro" id="IPR042070">
    <property type="entry name" value="PucR_C-HTH_sf"/>
</dbReference>
<dbReference type="AlphaFoldDB" id="A0A3N1DA82"/>
<keyword evidence="4" id="KW-1185">Reference proteome</keyword>
<dbReference type="Gene3D" id="1.10.10.2840">
    <property type="entry name" value="PucR C-terminal helix-turn-helix domain"/>
    <property type="match status" value="1"/>
</dbReference>
<evidence type="ECO:0000259" key="1">
    <source>
        <dbReference type="Pfam" id="PF13556"/>
    </source>
</evidence>
<dbReference type="Pfam" id="PF14361">
    <property type="entry name" value="RsbRD_N"/>
    <property type="match status" value="1"/>
</dbReference>
<dbReference type="RefSeq" id="WP_123669362.1">
    <property type="nucleotide sequence ID" value="NZ_RJKE01000001.1"/>
</dbReference>
<dbReference type="InterPro" id="IPR025751">
    <property type="entry name" value="RsbRD_N_dom"/>
</dbReference>
<accession>A0A3N1DA82</accession>
<dbReference type="Proteomes" id="UP000272400">
    <property type="component" value="Unassembled WGS sequence"/>
</dbReference>
<evidence type="ECO:0000259" key="2">
    <source>
        <dbReference type="Pfam" id="PF14361"/>
    </source>
</evidence>
<sequence length="400" mass="43050">MSEPRLHLWLAERLPDLASRLVDEFGRRVPFYAEQPREVLDGQLRPAIEANLRIAVKTLRQQRPFTVDERAEVIEWSARRAEQGVPLEAVLTAYHLAIELCWQALVEEASEEEAGELGALALHFFGYLRAVVPAVALAHAQEGRERYGELRAARRAVLDALLVGAPADEPALRAGVPLAAAYDVLVLRGDPDPDPAAARQLTRQVQSVLDAHARSPVLAVLDGMSGTALLPAKGGEAAGAPGRARPATAADCADPLADLVDRIVLATGRAVTVTTAPAAGAAAIPGALRESAEVAELVLRLGRPPGLYRMTDVLLEYQIARPGNGLAQLAARLDPLDDRPELMETLRVYIDQGHNRRRAAETLQVHRNTLDYRLRGISALTGLDPSGPELAAALTARALR</sequence>
<dbReference type="Pfam" id="PF13556">
    <property type="entry name" value="HTH_30"/>
    <property type="match status" value="1"/>
</dbReference>
<feature type="domain" description="RsbT co-antagonist protein RsbRD N-terminal" evidence="2">
    <location>
        <begin position="15"/>
        <end position="154"/>
    </location>
</feature>
<dbReference type="OrthoDB" id="3246591at2"/>
<evidence type="ECO:0000313" key="4">
    <source>
        <dbReference type="Proteomes" id="UP000272400"/>
    </source>
</evidence>
<evidence type="ECO:0000313" key="3">
    <source>
        <dbReference type="EMBL" id="ROO90409.1"/>
    </source>
</evidence>
<feature type="domain" description="PucR C-terminal helix-turn-helix" evidence="1">
    <location>
        <begin position="342"/>
        <end position="395"/>
    </location>
</feature>
<gene>
    <name evidence="3" type="ORF">EDD29_8134</name>
</gene>
<dbReference type="PANTHER" id="PTHR33744">
    <property type="entry name" value="CARBOHYDRATE DIACID REGULATOR"/>
    <property type="match status" value="1"/>
</dbReference>
<dbReference type="InterPro" id="IPR025736">
    <property type="entry name" value="PucR_C-HTH_dom"/>
</dbReference>
<dbReference type="EMBL" id="RJKE01000001">
    <property type="protein sequence ID" value="ROO90409.1"/>
    <property type="molecule type" value="Genomic_DNA"/>
</dbReference>
<reference evidence="3 4" key="1">
    <citation type="submission" date="2018-11" db="EMBL/GenBank/DDBJ databases">
        <title>Sequencing the genomes of 1000 actinobacteria strains.</title>
        <authorList>
            <person name="Klenk H.-P."/>
        </authorList>
    </citation>
    <scope>NUCLEOTIDE SEQUENCE [LARGE SCALE GENOMIC DNA]</scope>
    <source>
        <strain evidence="3 4">DSM 44254</strain>
    </source>
</reference>
<comment type="caution">
    <text evidence="3">The sequence shown here is derived from an EMBL/GenBank/DDBJ whole genome shotgun (WGS) entry which is preliminary data.</text>
</comment>
<proteinExistence type="predicted"/>
<name>A0A3N1DA82_9ACTN</name>
<dbReference type="PANTHER" id="PTHR33744:SF1">
    <property type="entry name" value="DNA-BINDING TRANSCRIPTIONAL ACTIVATOR ADER"/>
    <property type="match status" value="1"/>
</dbReference>
<protein>
    <submittedName>
        <fullName evidence="3">PucR-like helix-turn-helix protein</fullName>
    </submittedName>
</protein>